<dbReference type="PRINTS" id="PR00258">
    <property type="entry name" value="SPERACTRCPTR"/>
</dbReference>
<keyword evidence="2 3" id="KW-1015">Disulfide bond</keyword>
<evidence type="ECO:0008006" key="8">
    <source>
        <dbReference type="Google" id="ProtNLM"/>
    </source>
</evidence>
<dbReference type="Pfam" id="PF23344">
    <property type="entry name" value="ZP-N"/>
    <property type="match status" value="1"/>
</dbReference>
<dbReference type="InterPro" id="IPR036772">
    <property type="entry name" value="SRCR-like_dom_sf"/>
</dbReference>
<evidence type="ECO:0000259" key="4">
    <source>
        <dbReference type="PROSITE" id="PS50287"/>
    </source>
</evidence>
<dbReference type="SMART" id="SM00202">
    <property type="entry name" value="SR"/>
    <property type="match status" value="1"/>
</dbReference>
<dbReference type="OrthoDB" id="422749at2759"/>
<evidence type="ECO:0000256" key="1">
    <source>
        <dbReference type="ARBA" id="ARBA00022729"/>
    </source>
</evidence>
<keyword evidence="7" id="KW-1185">Reference proteome</keyword>
<comment type="caution">
    <text evidence="6">The sequence shown here is derived from an EMBL/GenBank/DDBJ whole genome shotgun (WGS) entry which is preliminary data.</text>
</comment>
<accession>A0A7J7J7E2</accession>
<comment type="caution">
    <text evidence="3">Lacks conserved residue(s) required for the propagation of feature annotation.</text>
</comment>
<dbReference type="SUPFAM" id="SSF56487">
    <property type="entry name" value="SRCR-like"/>
    <property type="match status" value="1"/>
</dbReference>
<dbReference type="GO" id="GO:0016020">
    <property type="term" value="C:membrane"/>
    <property type="evidence" value="ECO:0007669"/>
    <property type="project" value="InterPro"/>
</dbReference>
<gene>
    <name evidence="6" type="ORF">EB796_020348</name>
</gene>
<dbReference type="SMART" id="SM00241">
    <property type="entry name" value="ZP"/>
    <property type="match status" value="1"/>
</dbReference>
<dbReference type="Pfam" id="PF00530">
    <property type="entry name" value="SRCR"/>
    <property type="match status" value="1"/>
</dbReference>
<dbReference type="InterPro" id="IPR042235">
    <property type="entry name" value="ZP-C_dom"/>
</dbReference>
<organism evidence="6 7">
    <name type="scientific">Bugula neritina</name>
    <name type="common">Brown bryozoan</name>
    <name type="synonym">Sertularia neritina</name>
    <dbReference type="NCBI Taxonomy" id="10212"/>
    <lineage>
        <taxon>Eukaryota</taxon>
        <taxon>Metazoa</taxon>
        <taxon>Spiralia</taxon>
        <taxon>Lophotrochozoa</taxon>
        <taxon>Bryozoa</taxon>
        <taxon>Gymnolaemata</taxon>
        <taxon>Cheilostomatida</taxon>
        <taxon>Flustrina</taxon>
        <taxon>Buguloidea</taxon>
        <taxon>Bugulidae</taxon>
        <taxon>Bugula</taxon>
    </lineage>
</organism>
<evidence type="ECO:0000313" key="6">
    <source>
        <dbReference type="EMBL" id="KAF6021348.1"/>
    </source>
</evidence>
<dbReference type="InterPro" id="IPR001190">
    <property type="entry name" value="SRCR"/>
</dbReference>
<evidence type="ECO:0000256" key="2">
    <source>
        <dbReference type="ARBA" id="ARBA00023157"/>
    </source>
</evidence>
<dbReference type="InterPro" id="IPR055356">
    <property type="entry name" value="ZP-N"/>
</dbReference>
<dbReference type="FunFam" id="3.10.250.10:FF:000001">
    <property type="entry name" value="Lysyl oxidase 4 isoform X1"/>
    <property type="match status" value="1"/>
</dbReference>
<keyword evidence="1" id="KW-0732">Signal</keyword>
<dbReference type="Gene3D" id="3.10.250.10">
    <property type="entry name" value="SRCR-like domain"/>
    <property type="match status" value="1"/>
</dbReference>
<protein>
    <recommendedName>
        <fullName evidence="8">SRCR domain-containing protein</fullName>
    </recommendedName>
</protein>
<dbReference type="Pfam" id="PF00100">
    <property type="entry name" value="Zona_pellucida"/>
    <property type="match status" value="1"/>
</dbReference>
<dbReference type="InterPro" id="IPR055355">
    <property type="entry name" value="ZP-C"/>
</dbReference>
<name>A0A7J7J7E2_BUGNE</name>
<dbReference type="InterPro" id="IPR001507">
    <property type="entry name" value="ZP_dom"/>
</dbReference>
<dbReference type="EMBL" id="VXIV02003061">
    <property type="protein sequence ID" value="KAF6021348.1"/>
    <property type="molecule type" value="Genomic_DNA"/>
</dbReference>
<evidence type="ECO:0000259" key="5">
    <source>
        <dbReference type="PROSITE" id="PS51034"/>
    </source>
</evidence>
<evidence type="ECO:0000256" key="3">
    <source>
        <dbReference type="PROSITE-ProRule" id="PRU00196"/>
    </source>
</evidence>
<feature type="domain" description="ZP" evidence="5">
    <location>
        <begin position="118"/>
        <end position="307"/>
    </location>
</feature>
<feature type="domain" description="SRCR" evidence="4">
    <location>
        <begin position="1"/>
        <end position="103"/>
    </location>
</feature>
<reference evidence="6" key="1">
    <citation type="submission" date="2020-06" db="EMBL/GenBank/DDBJ databases">
        <title>Draft genome of Bugula neritina, a colonial animal packing powerful symbionts and potential medicines.</title>
        <authorList>
            <person name="Rayko M."/>
        </authorList>
    </citation>
    <scope>NUCLEOTIDE SEQUENCE [LARGE SCALE GENOMIC DNA]</scope>
    <source>
        <strain evidence="6">Kwan_BN1</strain>
    </source>
</reference>
<dbReference type="Gene3D" id="2.60.40.4100">
    <property type="entry name" value="Zona pellucida, ZP-C domain"/>
    <property type="match status" value="1"/>
</dbReference>
<dbReference type="AlphaFoldDB" id="A0A7J7J7E2"/>
<dbReference type="Gene3D" id="2.60.40.3210">
    <property type="entry name" value="Zona pellucida, ZP-N domain"/>
    <property type="match status" value="1"/>
</dbReference>
<evidence type="ECO:0000313" key="7">
    <source>
        <dbReference type="Proteomes" id="UP000593567"/>
    </source>
</evidence>
<feature type="disulfide bond" evidence="3">
    <location>
        <begin position="74"/>
        <end position="84"/>
    </location>
</feature>
<dbReference type="PROSITE" id="PS50287">
    <property type="entry name" value="SRCR_2"/>
    <property type="match status" value="1"/>
</dbReference>
<dbReference type="Proteomes" id="UP000593567">
    <property type="component" value="Unassembled WGS sequence"/>
</dbReference>
<dbReference type="PANTHER" id="PTHR14002:SF43">
    <property type="entry name" value="DELTA-LIKE PROTEIN"/>
    <property type="match status" value="1"/>
</dbReference>
<proteinExistence type="predicted"/>
<dbReference type="PROSITE" id="PS51034">
    <property type="entry name" value="ZP_2"/>
    <property type="match status" value="1"/>
</dbReference>
<dbReference type="PANTHER" id="PTHR14002">
    <property type="entry name" value="ENDOGLIN/TGF-BETA RECEPTOR TYPE III"/>
    <property type="match status" value="1"/>
</dbReference>
<sequence length="307" mass="33538">MRIVDGSNAATGRVEVQRNGVWGTVCNNGFDYLAARVVCAGLCFDTSFAKPYYPRAQAPTTTPASSILMDNLRCDGTEYNLLNCSHTQSNLCQHSDDARVSCVDLPDSPPQPPAPDLVCREKDMEVAFNKTIHPSLQIDDLSQFEGDPGCTPARGSNSTFVTISLPYSTCASLNSSNDSHIIYSVNIKYDLLVPGNLLTRLHIFKIPAYCLFPRLLDASVPFRPVTQTAPPVIGGANFDVDMFIYQDDSFQTPVASYPHNITLGQYLNTAVVLNSDDTSLKQVVSDCWATTDDNSSSAPTYELIKDK</sequence>